<dbReference type="Gene3D" id="3.40.50.300">
    <property type="entry name" value="P-loop containing nucleotide triphosphate hydrolases"/>
    <property type="match status" value="1"/>
</dbReference>
<protein>
    <recommendedName>
        <fullName evidence="3">CobQ/CobB/MinD/ParA nucleotide binding domain-containing protein</fullName>
    </recommendedName>
</protein>
<gene>
    <name evidence="1" type="ORF">GCM10010411_74860</name>
</gene>
<keyword evidence="2" id="KW-1185">Reference proteome</keyword>
<evidence type="ECO:0008006" key="3">
    <source>
        <dbReference type="Google" id="ProtNLM"/>
    </source>
</evidence>
<reference evidence="1 2" key="1">
    <citation type="journal article" date="2019" name="Int. J. Syst. Evol. Microbiol.">
        <title>The Global Catalogue of Microorganisms (GCM) 10K type strain sequencing project: providing services to taxonomists for standard genome sequencing and annotation.</title>
        <authorList>
            <consortium name="The Broad Institute Genomics Platform"/>
            <consortium name="The Broad Institute Genome Sequencing Center for Infectious Disease"/>
            <person name="Wu L."/>
            <person name="Ma J."/>
        </authorList>
    </citation>
    <scope>NUCLEOTIDE SEQUENCE [LARGE SCALE GENOMIC DNA]</scope>
    <source>
        <strain evidence="1 2">JCM 6833</strain>
    </source>
</reference>
<dbReference type="RefSeq" id="WP_344547232.1">
    <property type="nucleotide sequence ID" value="NZ_BAAATD010000013.1"/>
</dbReference>
<dbReference type="SUPFAM" id="SSF52540">
    <property type="entry name" value="P-loop containing nucleoside triphosphate hydrolases"/>
    <property type="match status" value="1"/>
</dbReference>
<comment type="caution">
    <text evidence="1">The sequence shown here is derived from an EMBL/GenBank/DDBJ whole genome shotgun (WGS) entry which is preliminary data.</text>
</comment>
<proteinExistence type="predicted"/>
<evidence type="ECO:0000313" key="2">
    <source>
        <dbReference type="Proteomes" id="UP001501509"/>
    </source>
</evidence>
<sequence length="72" mass="7629">MVEIVVSSQVDRSGKTTSTINLAASLELRAARPLIIDNDAASSAEVPRQPDLPPTLRLRLARLGIDGEGCDS</sequence>
<evidence type="ECO:0000313" key="1">
    <source>
        <dbReference type="EMBL" id="GAA2626868.1"/>
    </source>
</evidence>
<accession>A0ABN3QHS3</accession>
<dbReference type="InterPro" id="IPR027417">
    <property type="entry name" value="P-loop_NTPase"/>
</dbReference>
<dbReference type="EMBL" id="BAAATD010000013">
    <property type="protein sequence ID" value="GAA2626868.1"/>
    <property type="molecule type" value="Genomic_DNA"/>
</dbReference>
<dbReference type="Proteomes" id="UP001501509">
    <property type="component" value="Unassembled WGS sequence"/>
</dbReference>
<name>A0ABN3QHS3_9ACTN</name>
<organism evidence="1 2">
    <name type="scientific">Actinomadura fulvescens</name>
    <dbReference type="NCBI Taxonomy" id="46160"/>
    <lineage>
        <taxon>Bacteria</taxon>
        <taxon>Bacillati</taxon>
        <taxon>Actinomycetota</taxon>
        <taxon>Actinomycetes</taxon>
        <taxon>Streptosporangiales</taxon>
        <taxon>Thermomonosporaceae</taxon>
        <taxon>Actinomadura</taxon>
    </lineage>
</organism>